<name>A0A1H7MKA7_9GAMM</name>
<dbReference type="PANTHER" id="PTHR35369:SF2">
    <property type="entry name" value="BLR3025 PROTEIN"/>
    <property type="match status" value="1"/>
</dbReference>
<dbReference type="AlphaFoldDB" id="A0A1H7MKA7"/>
<dbReference type="InterPro" id="IPR043502">
    <property type="entry name" value="DNA/RNA_pol_sf"/>
</dbReference>
<dbReference type="Pfam" id="PF00817">
    <property type="entry name" value="IMS"/>
    <property type="match status" value="1"/>
</dbReference>
<feature type="domain" description="UmuC" evidence="2">
    <location>
        <begin position="34"/>
        <end position="155"/>
    </location>
</feature>
<keyword evidence="4" id="KW-1185">Reference proteome</keyword>
<evidence type="ECO:0000259" key="2">
    <source>
        <dbReference type="Pfam" id="PF00817"/>
    </source>
</evidence>
<reference evidence="4" key="1">
    <citation type="submission" date="2016-10" db="EMBL/GenBank/DDBJ databases">
        <authorList>
            <person name="Varghese N."/>
            <person name="Submissions S."/>
        </authorList>
    </citation>
    <scope>NUCLEOTIDE SEQUENCE [LARGE SCALE GENOMIC DNA]</scope>
    <source>
        <strain evidence="4">CGMCC 1.9127</strain>
    </source>
</reference>
<dbReference type="EMBL" id="FOBI01000006">
    <property type="protein sequence ID" value="SEL11115.1"/>
    <property type="molecule type" value="Genomic_DNA"/>
</dbReference>
<organism evidence="3 4">
    <name type="scientific">Colwellia chukchiensis</name>
    <dbReference type="NCBI Taxonomy" id="641665"/>
    <lineage>
        <taxon>Bacteria</taxon>
        <taxon>Pseudomonadati</taxon>
        <taxon>Pseudomonadota</taxon>
        <taxon>Gammaproteobacteria</taxon>
        <taxon>Alteromonadales</taxon>
        <taxon>Colwelliaceae</taxon>
        <taxon>Colwellia</taxon>
    </lineage>
</organism>
<dbReference type="PANTHER" id="PTHR35369">
    <property type="entry name" value="BLR3025 PROTEIN-RELATED"/>
    <property type="match status" value="1"/>
</dbReference>
<accession>A0A1H7MKA7</accession>
<dbReference type="GO" id="GO:0006281">
    <property type="term" value="P:DNA repair"/>
    <property type="evidence" value="ECO:0007669"/>
    <property type="project" value="InterPro"/>
</dbReference>
<keyword evidence="1" id="KW-0227">DNA damage</keyword>
<evidence type="ECO:0000313" key="3">
    <source>
        <dbReference type="EMBL" id="SEL11115.1"/>
    </source>
</evidence>
<gene>
    <name evidence="3" type="ORF">SAMN05216262_10623</name>
</gene>
<dbReference type="STRING" id="641665.GCA_002104455_03200"/>
<dbReference type="RefSeq" id="WP_085284715.1">
    <property type="nucleotide sequence ID" value="NZ_FOBI01000006.1"/>
</dbReference>
<sequence>MLWLYINFPSLQLDGLQVSHNQCPIRKETEHAAAIVIVDGKKNSIVQLNHHAQEQGLKLGMGLAMAASLADKLCVIPYDAEHETAHLMTLAEQLYSVSASIALFPPHGVALRVDDMLRLYKNLSHFVASIRSLLAPFELNAVFACANSVMSAQVLACAGINLLSTAPEKISVAIKKLPIARLFISRKAKASLARIGVKTIAQLQQLNQADLAKRLDQSSMNYLAQLNGKSSKSLVFYQPKHVFEHSMELLFDMHTMALLLQPIKRLLLMLERYLQARNLLCIAVNVTFFYSQQIQSESTQAAQQSLLVSSASAEYQAQYWLKLMHLKLEHIKLSAPVNRVSLSVKQYQANTGAIDDLFHGRKGQLSIAQLASLLENKLGEEKVLGLQLGNDHRAEFASHYLPFLKLTHLEQGLNNRQPRQQQGGNSQQKCADSKDQSRACRQLPLRPSLMLAQPEPLLFSIDVLSGPERIETAWWQLAVADSRNSDLAAAQQTEHYLRDYFIAKNEQGQCCWVYRDRNQHWYIHGYFS</sequence>
<dbReference type="InterPro" id="IPR001126">
    <property type="entry name" value="UmuC"/>
</dbReference>
<protein>
    <submittedName>
        <fullName evidence="3">Protein ImuB</fullName>
    </submittedName>
</protein>
<dbReference type="Gene3D" id="1.10.150.20">
    <property type="entry name" value="5' to 3' exonuclease, C-terminal subdomain"/>
    <property type="match status" value="1"/>
</dbReference>
<dbReference type="SUPFAM" id="SSF56672">
    <property type="entry name" value="DNA/RNA polymerases"/>
    <property type="match status" value="1"/>
</dbReference>
<dbReference type="OrthoDB" id="5298951at2"/>
<dbReference type="InterPro" id="IPR050356">
    <property type="entry name" value="SulA_CellDiv_inhibitor"/>
</dbReference>
<dbReference type="CDD" id="cd03468">
    <property type="entry name" value="PolY_like"/>
    <property type="match status" value="1"/>
</dbReference>
<evidence type="ECO:0000256" key="1">
    <source>
        <dbReference type="ARBA" id="ARBA00022763"/>
    </source>
</evidence>
<dbReference type="Proteomes" id="UP000199297">
    <property type="component" value="Unassembled WGS sequence"/>
</dbReference>
<proteinExistence type="predicted"/>
<evidence type="ECO:0000313" key="4">
    <source>
        <dbReference type="Proteomes" id="UP000199297"/>
    </source>
</evidence>